<gene>
    <name evidence="1" type="ORF">HERI1096_LOCUS7116</name>
</gene>
<protein>
    <submittedName>
        <fullName evidence="1">Uncharacterized protein</fullName>
    </submittedName>
</protein>
<name>A0A7S3AIZ4_9EUKA</name>
<dbReference type="AlphaFoldDB" id="A0A7S3AIZ4"/>
<reference evidence="1" key="1">
    <citation type="submission" date="2021-01" db="EMBL/GenBank/DDBJ databases">
        <authorList>
            <person name="Corre E."/>
            <person name="Pelletier E."/>
            <person name="Niang G."/>
            <person name="Scheremetjew M."/>
            <person name="Finn R."/>
            <person name="Kale V."/>
            <person name="Holt S."/>
            <person name="Cochrane G."/>
            <person name="Meng A."/>
            <person name="Brown T."/>
            <person name="Cohen L."/>
        </authorList>
    </citation>
    <scope>NUCLEOTIDE SEQUENCE</scope>
    <source>
        <strain evidence="1">CCMP281</strain>
    </source>
</reference>
<accession>A0A7S3AIZ4</accession>
<sequence>MAPLSQDAVMVAWITALKDSTVYRKVTPTLAKVAEEGGVLQTIIKGEIETSKRYEKGDYIVQGPLGERYALDTHVFEARYDMTRPRYVADDVLAKEGFLTYLPTGKVWAHELSETDCAQHFSNGAFMASWGEPMAVMPGDYIATPWPAATEVYRVEREAFSKTYAPDVPPQ</sequence>
<evidence type="ECO:0000313" key="1">
    <source>
        <dbReference type="EMBL" id="CAE0106457.1"/>
    </source>
</evidence>
<proteinExistence type="predicted"/>
<organism evidence="1">
    <name type="scientific">Haptolina ericina</name>
    <dbReference type="NCBI Taxonomy" id="156174"/>
    <lineage>
        <taxon>Eukaryota</taxon>
        <taxon>Haptista</taxon>
        <taxon>Haptophyta</taxon>
        <taxon>Prymnesiophyceae</taxon>
        <taxon>Prymnesiales</taxon>
        <taxon>Prymnesiaceae</taxon>
        <taxon>Haptolina</taxon>
    </lineage>
</organism>
<dbReference type="EMBL" id="HBHX01012767">
    <property type="protein sequence ID" value="CAE0106457.1"/>
    <property type="molecule type" value="Transcribed_RNA"/>
</dbReference>